<comment type="caution">
    <text evidence="3">The sequence shown here is derived from an EMBL/GenBank/DDBJ whole genome shotgun (WGS) entry which is preliminary data.</text>
</comment>
<evidence type="ECO:0000256" key="1">
    <source>
        <dbReference type="SAM" id="MobiDB-lite"/>
    </source>
</evidence>
<protein>
    <recommendedName>
        <fullName evidence="2">HNH nuclease domain-containing protein</fullName>
    </recommendedName>
</protein>
<organism evidence="3 4">
    <name type="scientific">Orbilia brochopaga</name>
    <dbReference type="NCBI Taxonomy" id="3140254"/>
    <lineage>
        <taxon>Eukaryota</taxon>
        <taxon>Fungi</taxon>
        <taxon>Dikarya</taxon>
        <taxon>Ascomycota</taxon>
        <taxon>Pezizomycotina</taxon>
        <taxon>Orbiliomycetes</taxon>
        <taxon>Orbiliales</taxon>
        <taxon>Orbiliaceae</taxon>
        <taxon>Orbilia</taxon>
    </lineage>
</organism>
<feature type="domain" description="HNH nuclease" evidence="2">
    <location>
        <begin position="243"/>
        <end position="336"/>
    </location>
</feature>
<proteinExistence type="predicted"/>
<sequence length="446" mass="49518">MSTSWYSFQVDGCRHQHHQSTQALTFAFPRDEAGSSSGGVVKIDLVSPLGSPQDFHIRQRAVLWLDQWKNATTPPDDSQRIAFPHYDTSTEPENADIEAYLAAKKKRASTYGYDRPTFLRILYDECPSPVGRNNFALEICLTVIPTSSSTESRKISTVTDILALSEFKFPTAQSTSGFNELAKLADELLLCMIQPLRSFGSKTPAISSVDSGPEGSRPSADQDTAVRLSSLQKKVRKRDGYRCVMTGKLLVDLSDMYTSEEVKVRGLSFGVIKCAHIIPHMLNEVPNRLELADEKRQFWSLLNLYSPGTSDSLNAEKIDTPSNALMLCSEAREAFSELKIWLRNIDGTYGAAEPVYTIECVDHGRITSPFWLSENRIVLKSREGVPLPDPYLLNLHRALAMAASLSGAGEMLDVFMDEWFRPDVLASDGSDAGFLEARLRLLGACM</sequence>
<gene>
    <name evidence="3" type="ORF">TWF696_006315</name>
</gene>
<name>A0AAV9UW05_9PEZI</name>
<feature type="compositionally biased region" description="Polar residues" evidence="1">
    <location>
        <begin position="219"/>
        <end position="228"/>
    </location>
</feature>
<evidence type="ECO:0000313" key="3">
    <source>
        <dbReference type="EMBL" id="KAK6350067.1"/>
    </source>
</evidence>
<feature type="region of interest" description="Disordered" evidence="1">
    <location>
        <begin position="204"/>
        <end position="228"/>
    </location>
</feature>
<dbReference type="Proteomes" id="UP001375240">
    <property type="component" value="Unassembled WGS sequence"/>
</dbReference>
<dbReference type="EMBL" id="JAVHNQ010000004">
    <property type="protein sequence ID" value="KAK6350067.1"/>
    <property type="molecule type" value="Genomic_DNA"/>
</dbReference>
<keyword evidence="4" id="KW-1185">Reference proteome</keyword>
<evidence type="ECO:0000313" key="4">
    <source>
        <dbReference type="Proteomes" id="UP001375240"/>
    </source>
</evidence>
<dbReference type="AlphaFoldDB" id="A0AAV9UW05"/>
<dbReference type="Pfam" id="PF13391">
    <property type="entry name" value="HNH_2"/>
    <property type="match status" value="1"/>
</dbReference>
<evidence type="ECO:0000259" key="2">
    <source>
        <dbReference type="Pfam" id="PF13391"/>
    </source>
</evidence>
<accession>A0AAV9UW05</accession>
<dbReference type="InterPro" id="IPR003615">
    <property type="entry name" value="HNH_nuc"/>
</dbReference>
<reference evidence="3 4" key="1">
    <citation type="submission" date="2019-10" db="EMBL/GenBank/DDBJ databases">
        <authorList>
            <person name="Palmer J.M."/>
        </authorList>
    </citation>
    <scope>NUCLEOTIDE SEQUENCE [LARGE SCALE GENOMIC DNA]</scope>
    <source>
        <strain evidence="3 4">TWF696</strain>
    </source>
</reference>